<dbReference type="OrthoDB" id="5088132at2759"/>
<evidence type="ECO:0000313" key="1">
    <source>
        <dbReference type="EMBL" id="OMJ27968.1"/>
    </source>
</evidence>
<comment type="caution">
    <text evidence="1">The sequence shown here is derived from an EMBL/GenBank/DDBJ whole genome shotgun (WGS) entry which is preliminary data.</text>
</comment>
<sequence length="99" mass="11411">MELFFWGSPGMFSVEKIKIIFIVAHLLVFVFKKLGWFVATKSPLLGSHDYFIQEFSNSFSDLSHEFAYYVTEFRPLDPESGYNDTASVDQFHCGLDPKT</sequence>
<dbReference type="EMBL" id="LSSM01000757">
    <property type="protein sequence ID" value="OMJ27968.1"/>
    <property type="molecule type" value="Genomic_DNA"/>
</dbReference>
<organism evidence="1 2">
    <name type="scientific">Smittium culicis</name>
    <dbReference type="NCBI Taxonomy" id="133412"/>
    <lineage>
        <taxon>Eukaryota</taxon>
        <taxon>Fungi</taxon>
        <taxon>Fungi incertae sedis</taxon>
        <taxon>Zoopagomycota</taxon>
        <taxon>Kickxellomycotina</taxon>
        <taxon>Harpellomycetes</taxon>
        <taxon>Harpellales</taxon>
        <taxon>Legeriomycetaceae</taxon>
        <taxon>Smittium</taxon>
    </lineage>
</organism>
<protein>
    <submittedName>
        <fullName evidence="1">Uncharacterized protein</fullName>
    </submittedName>
</protein>
<dbReference type="AlphaFoldDB" id="A0A1R1YM42"/>
<evidence type="ECO:0000313" key="2">
    <source>
        <dbReference type="Proteomes" id="UP000187429"/>
    </source>
</evidence>
<name>A0A1R1YM42_9FUNG</name>
<keyword evidence="2" id="KW-1185">Reference proteome</keyword>
<reference evidence="2" key="1">
    <citation type="submission" date="2017-01" db="EMBL/GenBank/DDBJ databases">
        <authorList>
            <person name="Wang Y."/>
            <person name="White M."/>
            <person name="Kvist S."/>
            <person name="Moncalvo J.-M."/>
        </authorList>
    </citation>
    <scope>NUCLEOTIDE SEQUENCE [LARGE SCALE GENOMIC DNA]</scope>
    <source>
        <strain evidence="2">ID-206-W2</strain>
    </source>
</reference>
<accession>A0A1R1YM42</accession>
<proteinExistence type="predicted"/>
<gene>
    <name evidence="1" type="ORF">AYI69_g2575</name>
</gene>
<dbReference type="Proteomes" id="UP000187429">
    <property type="component" value="Unassembled WGS sequence"/>
</dbReference>